<dbReference type="Gene3D" id="3.40.50.300">
    <property type="entry name" value="P-loop containing nucleotide triphosphate hydrolases"/>
    <property type="match status" value="1"/>
</dbReference>
<name>A0A8S0W3V0_CYCAE</name>
<keyword evidence="1" id="KW-0677">Repeat</keyword>
<dbReference type="InterPro" id="IPR056884">
    <property type="entry name" value="NPHP3-like_N"/>
</dbReference>
<sequence length="1282" mass="144585">MAESHVLANATNVSIKDSHFHTNAIQTHYQPELRTPLKGLDFLFNKSAPSARVDSNARYDAPRCDEGTREAIIQRIMEWIESDEDWASALWLHGPAGSGKSALARTIAELCAAKRILMATFFFARIRTDRIIDGNLLIPTLAYQLAEQMRLPRASIKRCLLQDRSIFHKTRELQMKGLVINPLSTYLSHLEYRYKRLIQKGPPQLIVIDGLDECLGKDIQRDLVRVLGQAVQTLRLPIRFLVASRPESQIREMFVTQGVFDAVRLTTFDLGKDPNTTNDIRTYLEVQFTKIRNTHTIRDEIPASWPSREDIATLVERASGQFIFVSTVAGYLGSSKQNPVKRLNIIIERLSPPAPDRPYSQLDLLYQLIFSSAEESGVDIYAVLRVLGILIVARPEGALDGLYSTYAGIAGILSITSGDVVLLLDEFVSLIELPPLQSTLPIRILHASLADFLLDGSRSGRFYVDVHQIHGVLVSHYSKKIHHLSEMTPATHRDSLKHFFLPLLMHWRDADMLKEHGDLHSVMSRISEAMVFLCECPESCEDVLWTMYQKAISTHQLRISTGMLEQHAQIAPRQPVIVTISLRSPPSVWGSLDSQLFPSRTITRRIGKRGPEMSLIRAVDFRGVSTVAGKDEIIVIEISLASPVRCEAVLEWLKRLEKARIIFSGVLFHEDITSKLGVVEPAGIYVQFFRHCLSLCPVAIILEKCQHGLLPIPGRESPDADQLLMPWTRAAQGHQCLLWCLRTWQTAGEILVSILLESRMWGQSYQHGFDDQNTFPTLREINIDIRTYLEIQFAAIQDAHRLREEIPAVWPSPEDITILVERISNQLIASTAIAYIGSPKHNPVIRLTTLLEHLPLAATDAVGRQFDSLYRLVFSSAEESGIDVKEILLVMGVLIVERPEGAPNDLYSTYSGIAGVLKISPGNVVLYLKELAAFIELPPHESMLPITIIHAASLADFLLDPARAGRFYVDMGPIHEALALHYQEQTHARISKMSCSTHCADLKQYFFPLIFHCRKTGISELNHHFWGSISFLSTAVIMLCQCPEPCYDLVEEKLIENDPVSPMLPEWIEHCTKQHFAILSVTATSSLPPYIWNTIDSPYSLHTRTRRIGTNTPEMSRIRSVTFEGVKSAICSKLIGEDEIIVIEIPSLLPGRCAAMLDWLKGLQKRQIQICGVLFCQNPTSEPDESYQELLRYFHTICPVALLWPRVAPHKLPKEDSVEKALTIWRQATLIHGTLLWCKYQGTEESACQILLDMLLENNNWSQNNYQHSAWKEIGIVKGRSP</sequence>
<dbReference type="InterPro" id="IPR007111">
    <property type="entry name" value="NACHT_NTPase"/>
</dbReference>
<evidence type="ECO:0000313" key="3">
    <source>
        <dbReference type="EMBL" id="CAA7269145.1"/>
    </source>
</evidence>
<gene>
    <name evidence="3" type="ORF">AAE3_LOCUS11406</name>
</gene>
<dbReference type="SUPFAM" id="SSF52540">
    <property type="entry name" value="P-loop containing nucleoside triphosphate hydrolases"/>
    <property type="match status" value="1"/>
</dbReference>
<reference evidence="3 4" key="1">
    <citation type="submission" date="2020-01" db="EMBL/GenBank/DDBJ databases">
        <authorList>
            <person name="Gupta K D."/>
        </authorList>
    </citation>
    <scope>NUCLEOTIDE SEQUENCE [LARGE SCALE GENOMIC DNA]</scope>
</reference>
<evidence type="ECO:0000256" key="1">
    <source>
        <dbReference type="ARBA" id="ARBA00022737"/>
    </source>
</evidence>
<comment type="caution">
    <text evidence="3">The sequence shown here is derived from an EMBL/GenBank/DDBJ whole genome shotgun (WGS) entry which is preliminary data.</text>
</comment>
<dbReference type="Proteomes" id="UP000467700">
    <property type="component" value="Unassembled WGS sequence"/>
</dbReference>
<dbReference type="PANTHER" id="PTHR10039">
    <property type="entry name" value="AMELOGENIN"/>
    <property type="match status" value="1"/>
</dbReference>
<protein>
    <recommendedName>
        <fullName evidence="2">NACHT domain-containing protein</fullName>
    </recommendedName>
</protein>
<accession>A0A8S0W3V0</accession>
<proteinExistence type="predicted"/>
<dbReference type="OrthoDB" id="3269932at2759"/>
<evidence type="ECO:0000259" key="2">
    <source>
        <dbReference type="PROSITE" id="PS50837"/>
    </source>
</evidence>
<dbReference type="PROSITE" id="PS50837">
    <property type="entry name" value="NACHT"/>
    <property type="match status" value="1"/>
</dbReference>
<dbReference type="PANTHER" id="PTHR10039:SF14">
    <property type="entry name" value="NACHT DOMAIN-CONTAINING PROTEIN"/>
    <property type="match status" value="1"/>
</dbReference>
<feature type="domain" description="NACHT" evidence="2">
    <location>
        <begin position="88"/>
        <end position="248"/>
    </location>
</feature>
<evidence type="ECO:0000313" key="4">
    <source>
        <dbReference type="Proteomes" id="UP000467700"/>
    </source>
</evidence>
<organism evidence="3 4">
    <name type="scientific">Cyclocybe aegerita</name>
    <name type="common">Black poplar mushroom</name>
    <name type="synonym">Agrocybe aegerita</name>
    <dbReference type="NCBI Taxonomy" id="1973307"/>
    <lineage>
        <taxon>Eukaryota</taxon>
        <taxon>Fungi</taxon>
        <taxon>Dikarya</taxon>
        <taxon>Basidiomycota</taxon>
        <taxon>Agaricomycotina</taxon>
        <taxon>Agaricomycetes</taxon>
        <taxon>Agaricomycetidae</taxon>
        <taxon>Agaricales</taxon>
        <taxon>Agaricineae</taxon>
        <taxon>Bolbitiaceae</taxon>
        <taxon>Cyclocybe</taxon>
    </lineage>
</organism>
<keyword evidence="4" id="KW-1185">Reference proteome</keyword>
<dbReference type="Pfam" id="PF24883">
    <property type="entry name" value="NPHP3_N"/>
    <property type="match status" value="1"/>
</dbReference>
<dbReference type="InterPro" id="IPR027417">
    <property type="entry name" value="P-loop_NTPase"/>
</dbReference>
<dbReference type="EMBL" id="CACVBS010000075">
    <property type="protein sequence ID" value="CAA7269145.1"/>
    <property type="molecule type" value="Genomic_DNA"/>
</dbReference>